<sequence length="278" mass="30923">MRIQLVSDLHLENYPTYVPPAAPGVDILLLAGDIGSYQAGSKLQDDDFGLGRFSPRGPQAKWPRVFYLPGNHEFDALDFDATYARLRRTCDALGIEWLEREVITVGSVRFVGTTLWSDFESLAKDKKSEAERIKALEKACRAANFYLSKNTTLRNGKPMLAEDIRELAFDCQRWLNDALAIPFDGTTVSVTHFAPTLGSADPRYGVTPGTAGFCNALDHLLPRADMWIHGHLHCENDFVVSGVEAGKPFSCRVVANPRGYPEKGEDKAFRETFVIELP</sequence>
<dbReference type="Proteomes" id="UP000198284">
    <property type="component" value="Unassembled WGS sequence"/>
</dbReference>
<dbReference type="OrthoDB" id="356681at2"/>
<gene>
    <name evidence="2" type="ORF">SAMN06265795_10362</name>
</gene>
<reference evidence="2 3" key="1">
    <citation type="submission" date="2017-06" db="EMBL/GenBank/DDBJ databases">
        <authorList>
            <person name="Kim H.J."/>
            <person name="Triplett B.A."/>
        </authorList>
    </citation>
    <scope>NUCLEOTIDE SEQUENCE [LARGE SCALE GENOMIC DNA]</scope>
    <source>
        <strain evidence="2 3">U15</strain>
    </source>
</reference>
<dbReference type="PANTHER" id="PTHR37844">
    <property type="entry name" value="SER/THR PROTEIN PHOSPHATASE SUPERFAMILY (AFU_ORTHOLOGUE AFUA_1G14840)"/>
    <property type="match status" value="1"/>
</dbReference>
<dbReference type="InterPro" id="IPR004843">
    <property type="entry name" value="Calcineurin-like_PHP"/>
</dbReference>
<organism evidence="2 3">
    <name type="scientific">Noviherbaspirillum humi</name>
    <dbReference type="NCBI Taxonomy" id="1688639"/>
    <lineage>
        <taxon>Bacteria</taxon>
        <taxon>Pseudomonadati</taxon>
        <taxon>Pseudomonadota</taxon>
        <taxon>Betaproteobacteria</taxon>
        <taxon>Burkholderiales</taxon>
        <taxon>Oxalobacteraceae</taxon>
        <taxon>Noviherbaspirillum</taxon>
    </lineage>
</organism>
<accession>A0A239EXR2</accession>
<dbReference type="InterPro" id="IPR029052">
    <property type="entry name" value="Metallo-depent_PP-like"/>
</dbReference>
<dbReference type="GO" id="GO:0016787">
    <property type="term" value="F:hydrolase activity"/>
    <property type="evidence" value="ECO:0007669"/>
    <property type="project" value="InterPro"/>
</dbReference>
<proteinExistence type="predicted"/>
<evidence type="ECO:0000313" key="2">
    <source>
        <dbReference type="EMBL" id="SNS49221.1"/>
    </source>
</evidence>
<dbReference type="SUPFAM" id="SSF56300">
    <property type="entry name" value="Metallo-dependent phosphatases"/>
    <property type="match status" value="1"/>
</dbReference>
<protein>
    <submittedName>
        <fullName evidence="2">Calcineurin-like phosphoesterase</fullName>
    </submittedName>
</protein>
<dbReference type="RefSeq" id="WP_089398579.1">
    <property type="nucleotide sequence ID" value="NZ_FZOT01000003.1"/>
</dbReference>
<name>A0A239EXR2_9BURK</name>
<dbReference type="PANTHER" id="PTHR37844:SF2">
    <property type="entry name" value="SER_THR PROTEIN PHOSPHATASE SUPERFAMILY (AFU_ORTHOLOGUE AFUA_1G14840)"/>
    <property type="match status" value="1"/>
</dbReference>
<dbReference type="AlphaFoldDB" id="A0A239EXR2"/>
<evidence type="ECO:0000313" key="3">
    <source>
        <dbReference type="Proteomes" id="UP000198284"/>
    </source>
</evidence>
<keyword evidence="3" id="KW-1185">Reference proteome</keyword>
<dbReference type="EMBL" id="FZOT01000003">
    <property type="protein sequence ID" value="SNS49221.1"/>
    <property type="molecule type" value="Genomic_DNA"/>
</dbReference>
<dbReference type="Gene3D" id="3.60.21.10">
    <property type="match status" value="1"/>
</dbReference>
<evidence type="ECO:0000259" key="1">
    <source>
        <dbReference type="Pfam" id="PF00149"/>
    </source>
</evidence>
<dbReference type="Pfam" id="PF00149">
    <property type="entry name" value="Metallophos"/>
    <property type="match status" value="1"/>
</dbReference>
<feature type="domain" description="Calcineurin-like phosphoesterase" evidence="1">
    <location>
        <begin position="1"/>
        <end position="234"/>
    </location>
</feature>